<feature type="compositionally biased region" description="Acidic residues" evidence="1">
    <location>
        <begin position="527"/>
        <end position="546"/>
    </location>
</feature>
<dbReference type="EMBL" id="JANEYF010005822">
    <property type="protein sequence ID" value="KAJ8926654.1"/>
    <property type="molecule type" value="Genomic_DNA"/>
</dbReference>
<dbReference type="InterPro" id="IPR050863">
    <property type="entry name" value="CenT-Element_Derived"/>
</dbReference>
<sequence length="570" mass="64567">MVRKYIKKTNGPACTIEDLDRAVSDVVNKNRTYRQAHETYNIPISVIFHRIKGRNIPLNKMGAGRSQALSTEVEEQIVKCLIARSRMGYPCDKNELFQLVADYVSVNNIKTPFKDNKPGSDWYYSFINRHPQLSFKKPEHLQKLRKTARDPEVVYDFYEKLKALMETSNLTDPEKNCFIFNADETGFCTDPSRLRAIGEKGKSLSRISGGSGREFISVLACVSADGSCLPPLIVFKGAAVQARWTSDKSYPGTLYAASKNGWMEEPQFFTWFCTSFIPHVKKLRESKGLTNQTAVLLYDGHCSHISVRIVENALMENVKLVKFPSHLTDQIQPLDKCVFGPVKTKWDKLLVEYGKTQMGLSSGRITKAQFSELLKNMLQNFQRTSLTPLFCENIENKKRLSDSATQTEDKDTTLHEPSTSSEPPKAIDYTKFQVTSVVEIFYNSIIALNYKPDQVGQTMPKKVIPRLKQAKYGEVLTTPEVLQRLKEAEDKKKAKTEKPKNVKQKKKQNKIEKKAKNSRKRKVADSSESEDIDENDLVQDESDDDIPFPGIKSAISPIEIDTEEASTSGK</sequence>
<evidence type="ECO:0000256" key="1">
    <source>
        <dbReference type="SAM" id="MobiDB-lite"/>
    </source>
</evidence>
<dbReference type="Gene3D" id="1.10.10.60">
    <property type="entry name" value="Homeodomain-like"/>
    <property type="match status" value="1"/>
</dbReference>
<name>A0AAV8WJ89_9CUCU</name>
<proteinExistence type="predicted"/>
<feature type="domain" description="DDE-1" evidence="2">
    <location>
        <begin position="217"/>
        <end position="379"/>
    </location>
</feature>
<dbReference type="PANTHER" id="PTHR19303:SF74">
    <property type="entry name" value="POGO TRANSPOSABLE ELEMENT WITH KRAB DOMAIN"/>
    <property type="match status" value="1"/>
</dbReference>
<feature type="compositionally biased region" description="Basic and acidic residues" evidence="1">
    <location>
        <begin position="400"/>
        <end position="414"/>
    </location>
</feature>
<dbReference type="GO" id="GO:0005634">
    <property type="term" value="C:nucleus"/>
    <property type="evidence" value="ECO:0007669"/>
    <property type="project" value="TreeGrafter"/>
</dbReference>
<comment type="caution">
    <text evidence="3">The sequence shown here is derived from an EMBL/GenBank/DDBJ whole genome shotgun (WGS) entry which is preliminary data.</text>
</comment>
<evidence type="ECO:0000313" key="4">
    <source>
        <dbReference type="Proteomes" id="UP001162156"/>
    </source>
</evidence>
<reference evidence="3" key="1">
    <citation type="journal article" date="2023" name="Insect Mol. Biol.">
        <title>Genome sequencing provides insights into the evolution of gene families encoding plant cell wall-degrading enzymes in longhorned beetles.</title>
        <authorList>
            <person name="Shin N.R."/>
            <person name="Okamura Y."/>
            <person name="Kirsch R."/>
            <person name="Pauchet Y."/>
        </authorList>
    </citation>
    <scope>NUCLEOTIDE SEQUENCE</scope>
    <source>
        <strain evidence="3">RBIC_L_NR</strain>
    </source>
</reference>
<feature type="compositionally biased region" description="Basic and acidic residues" evidence="1">
    <location>
        <begin position="487"/>
        <end position="500"/>
    </location>
</feature>
<gene>
    <name evidence="3" type="ORF">NQ314_020956</name>
</gene>
<organism evidence="3 4">
    <name type="scientific">Rhamnusium bicolor</name>
    <dbReference type="NCBI Taxonomy" id="1586634"/>
    <lineage>
        <taxon>Eukaryota</taxon>
        <taxon>Metazoa</taxon>
        <taxon>Ecdysozoa</taxon>
        <taxon>Arthropoda</taxon>
        <taxon>Hexapoda</taxon>
        <taxon>Insecta</taxon>
        <taxon>Pterygota</taxon>
        <taxon>Neoptera</taxon>
        <taxon>Endopterygota</taxon>
        <taxon>Coleoptera</taxon>
        <taxon>Polyphaga</taxon>
        <taxon>Cucujiformia</taxon>
        <taxon>Chrysomeloidea</taxon>
        <taxon>Cerambycidae</taxon>
        <taxon>Lepturinae</taxon>
        <taxon>Rhagiini</taxon>
        <taxon>Rhamnusium</taxon>
    </lineage>
</organism>
<dbReference type="Proteomes" id="UP001162156">
    <property type="component" value="Unassembled WGS sequence"/>
</dbReference>
<dbReference type="PANTHER" id="PTHR19303">
    <property type="entry name" value="TRANSPOSON"/>
    <property type="match status" value="1"/>
</dbReference>
<protein>
    <recommendedName>
        <fullName evidence="2">DDE-1 domain-containing protein</fullName>
    </recommendedName>
</protein>
<feature type="region of interest" description="Disordered" evidence="1">
    <location>
        <begin position="487"/>
        <end position="570"/>
    </location>
</feature>
<dbReference type="GO" id="GO:0003677">
    <property type="term" value="F:DNA binding"/>
    <property type="evidence" value="ECO:0007669"/>
    <property type="project" value="TreeGrafter"/>
</dbReference>
<dbReference type="InterPro" id="IPR004875">
    <property type="entry name" value="DDE_SF_endonuclease_dom"/>
</dbReference>
<dbReference type="Pfam" id="PF03184">
    <property type="entry name" value="DDE_1"/>
    <property type="match status" value="1"/>
</dbReference>
<keyword evidence="4" id="KW-1185">Reference proteome</keyword>
<evidence type="ECO:0000259" key="2">
    <source>
        <dbReference type="Pfam" id="PF03184"/>
    </source>
</evidence>
<dbReference type="AlphaFoldDB" id="A0AAV8WJ89"/>
<accession>A0AAV8WJ89</accession>
<feature type="region of interest" description="Disordered" evidence="1">
    <location>
        <begin position="400"/>
        <end position="425"/>
    </location>
</feature>
<evidence type="ECO:0000313" key="3">
    <source>
        <dbReference type="EMBL" id="KAJ8926654.1"/>
    </source>
</evidence>